<sequence>MTTDAASARPTAEDLAIHPLDDPVRSSLRGAHAPFAEWSGRIARYHHEVAAFVGHPPVMSDQDWVDLAAIVGPSTPVALRGAYVPPAGWEVLGEFGSVQLDGSGLAVAPEPAAIVLGPEDVPAMLDLVARTEPGPFRIRTVEMGTYLGFRHDGELVALAGERMHPLGWTEISAVCTDPRFRRRGLSTRLVRAVGHGIRARGEVPFLHARADNLTAIRLYESLGFTLRKRSVLTSVRTPATDPSRR</sequence>
<dbReference type="InterPro" id="IPR013653">
    <property type="entry name" value="GCN5-like_dom"/>
</dbReference>
<gene>
    <name evidence="2" type="ORF">LX13_002623</name>
</gene>
<dbReference type="SUPFAM" id="SSF55729">
    <property type="entry name" value="Acyl-CoA N-acyltransferases (Nat)"/>
    <property type="match status" value="1"/>
</dbReference>
<comment type="caution">
    <text evidence="2">The sequence shown here is derived from an EMBL/GenBank/DDBJ whole genome shotgun (WGS) entry which is preliminary data.</text>
</comment>
<organism evidence="2 3">
    <name type="scientific">Williamsia maris</name>
    <dbReference type="NCBI Taxonomy" id="72806"/>
    <lineage>
        <taxon>Bacteria</taxon>
        <taxon>Bacillati</taxon>
        <taxon>Actinomycetota</taxon>
        <taxon>Actinomycetes</taxon>
        <taxon>Mycobacteriales</taxon>
        <taxon>Nocardiaceae</taxon>
        <taxon>Williamsia</taxon>
    </lineage>
</organism>
<dbReference type="Proteomes" id="UP001206895">
    <property type="component" value="Unassembled WGS sequence"/>
</dbReference>
<name>A0ABT1HEY0_9NOCA</name>
<evidence type="ECO:0000313" key="3">
    <source>
        <dbReference type="Proteomes" id="UP001206895"/>
    </source>
</evidence>
<dbReference type="EMBL" id="JAMTCJ010000002">
    <property type="protein sequence ID" value="MCP2176804.1"/>
    <property type="molecule type" value="Genomic_DNA"/>
</dbReference>
<proteinExistence type="predicted"/>
<dbReference type="InterPro" id="IPR016181">
    <property type="entry name" value="Acyl_CoA_acyltransferase"/>
</dbReference>
<keyword evidence="3" id="KW-1185">Reference proteome</keyword>
<dbReference type="Gene3D" id="3.40.630.30">
    <property type="match status" value="1"/>
</dbReference>
<evidence type="ECO:0000313" key="2">
    <source>
        <dbReference type="EMBL" id="MCP2176804.1"/>
    </source>
</evidence>
<dbReference type="RefSeq" id="WP_253661749.1">
    <property type="nucleotide sequence ID" value="NZ_BAAAJQ010000001.1"/>
</dbReference>
<dbReference type="CDD" id="cd04301">
    <property type="entry name" value="NAT_SF"/>
    <property type="match status" value="1"/>
</dbReference>
<dbReference type="InterPro" id="IPR000182">
    <property type="entry name" value="GNAT_dom"/>
</dbReference>
<dbReference type="Pfam" id="PF08445">
    <property type="entry name" value="FR47"/>
    <property type="match status" value="1"/>
</dbReference>
<accession>A0ABT1HEY0</accession>
<dbReference type="PROSITE" id="PS51186">
    <property type="entry name" value="GNAT"/>
    <property type="match status" value="1"/>
</dbReference>
<reference evidence="2 3" key="1">
    <citation type="submission" date="2022-06" db="EMBL/GenBank/DDBJ databases">
        <title>Genomic Encyclopedia of Archaeal and Bacterial Type Strains, Phase II (KMG-II): from individual species to whole genera.</title>
        <authorList>
            <person name="Goeker M."/>
        </authorList>
    </citation>
    <scope>NUCLEOTIDE SEQUENCE [LARGE SCALE GENOMIC DNA]</scope>
    <source>
        <strain evidence="2 3">DSM 44693</strain>
    </source>
</reference>
<protein>
    <submittedName>
        <fullName evidence="2">FR47-like protein</fullName>
    </submittedName>
</protein>
<feature type="domain" description="N-acetyltransferase" evidence="1">
    <location>
        <begin position="111"/>
        <end position="242"/>
    </location>
</feature>
<evidence type="ECO:0000259" key="1">
    <source>
        <dbReference type="PROSITE" id="PS51186"/>
    </source>
</evidence>